<organism evidence="3 4">
    <name type="scientific">Salmonirosea aquatica</name>
    <dbReference type="NCBI Taxonomy" id="2654236"/>
    <lineage>
        <taxon>Bacteria</taxon>
        <taxon>Pseudomonadati</taxon>
        <taxon>Bacteroidota</taxon>
        <taxon>Cytophagia</taxon>
        <taxon>Cytophagales</taxon>
        <taxon>Spirosomataceae</taxon>
        <taxon>Salmonirosea</taxon>
    </lineage>
</organism>
<reference evidence="3 4" key="1">
    <citation type="submission" date="2019-10" db="EMBL/GenBank/DDBJ databases">
        <title>Draft Genome Sequence of Cytophagaceae sp. SJW1-29.</title>
        <authorList>
            <person name="Choi A."/>
        </authorList>
    </citation>
    <scope>NUCLEOTIDE SEQUENCE [LARGE SCALE GENOMIC DNA]</scope>
    <source>
        <strain evidence="3 4">SJW1-29</strain>
    </source>
</reference>
<protein>
    <recommendedName>
        <fullName evidence="2">Chemotaxis methyl-accepting receptor HlyB-like 4HB MCP domain-containing protein</fullName>
    </recommendedName>
</protein>
<keyword evidence="1" id="KW-1133">Transmembrane helix</keyword>
<dbReference type="AlphaFoldDB" id="A0A7C9F9V4"/>
<feature type="transmembrane region" description="Helical" evidence="1">
    <location>
        <begin position="186"/>
        <end position="211"/>
    </location>
</feature>
<feature type="domain" description="Chemotaxis methyl-accepting receptor HlyB-like 4HB MCP" evidence="2">
    <location>
        <begin position="6"/>
        <end position="181"/>
    </location>
</feature>
<dbReference type="Proteomes" id="UP000479293">
    <property type="component" value="Unassembled WGS sequence"/>
</dbReference>
<dbReference type="EMBL" id="WHLY01000002">
    <property type="protein sequence ID" value="MPR35044.1"/>
    <property type="molecule type" value="Genomic_DNA"/>
</dbReference>
<comment type="caution">
    <text evidence="3">The sequence shown here is derived from an EMBL/GenBank/DDBJ whole genome shotgun (WGS) entry which is preliminary data.</text>
</comment>
<gene>
    <name evidence="3" type="ORF">GBK04_17215</name>
</gene>
<evidence type="ECO:0000259" key="2">
    <source>
        <dbReference type="Pfam" id="PF12729"/>
    </source>
</evidence>
<dbReference type="Pfam" id="PF12729">
    <property type="entry name" value="4HB_MCP_1"/>
    <property type="match status" value="1"/>
</dbReference>
<proteinExistence type="predicted"/>
<sequence length="227" mass="25907">MKWTFVIQQKMKAALLLGCIMVLVLVSVLLSRSNIEGIDKSFSSLYADRLIPTTDIVYLTESLYQKRLLMEKQFMAREENSWENVSSQLHAHNQRIDSLVGEFKKTYLVKNELVSLRAFQSRHSEYARMEQKIVSLGKAGNPSAGLALHANQGNVLFQKTMTRLRELTQIQSSVGKELLRKSHRDVLQFVFLSTIQIVMVIVIGLMVLGLIRSSKMIHSKSEPFHLN</sequence>
<evidence type="ECO:0000256" key="1">
    <source>
        <dbReference type="SAM" id="Phobius"/>
    </source>
</evidence>
<keyword evidence="1" id="KW-0812">Transmembrane</keyword>
<dbReference type="InterPro" id="IPR024478">
    <property type="entry name" value="HlyB_4HB_MCP"/>
</dbReference>
<evidence type="ECO:0000313" key="4">
    <source>
        <dbReference type="Proteomes" id="UP000479293"/>
    </source>
</evidence>
<accession>A0A7C9F9V4</accession>
<keyword evidence="4" id="KW-1185">Reference proteome</keyword>
<evidence type="ECO:0000313" key="3">
    <source>
        <dbReference type="EMBL" id="MPR35044.1"/>
    </source>
</evidence>
<dbReference type="RefSeq" id="WP_152761762.1">
    <property type="nucleotide sequence ID" value="NZ_WHLY01000002.1"/>
</dbReference>
<name>A0A7C9F9V4_9BACT</name>
<keyword evidence="1" id="KW-0472">Membrane</keyword>